<dbReference type="Proteomes" id="UP000054908">
    <property type="component" value="Unassembled WGS sequence"/>
</dbReference>
<evidence type="ECO:0000313" key="1">
    <source>
        <dbReference type="EMBL" id="KTD27048.1"/>
    </source>
</evidence>
<organism evidence="1 2">
    <name type="scientific">Legionella maceachernii</name>
    <dbReference type="NCBI Taxonomy" id="466"/>
    <lineage>
        <taxon>Bacteria</taxon>
        <taxon>Pseudomonadati</taxon>
        <taxon>Pseudomonadota</taxon>
        <taxon>Gammaproteobacteria</taxon>
        <taxon>Legionellales</taxon>
        <taxon>Legionellaceae</taxon>
        <taxon>Legionella</taxon>
    </lineage>
</organism>
<name>A0A0W0W3V2_9GAMM</name>
<accession>A0A0W0W3V2</accession>
<dbReference type="STRING" id="466.Lmac_1296"/>
<sequence length="104" mass="12243">MYSKFERVIPINDTTLLKFIEDDAPFYSKLYLYHDNKRVSDCSFKPEEKKQIKEAMQSYTSLINTLKTISNAVNNKYLNEFIELIESYRKNNHQTSPGTCPPRP</sequence>
<dbReference type="EMBL" id="LNYL01000033">
    <property type="protein sequence ID" value="KTD27048.1"/>
    <property type="molecule type" value="Genomic_DNA"/>
</dbReference>
<protein>
    <submittedName>
        <fullName evidence="1">Uncharacterized protein</fullName>
    </submittedName>
</protein>
<keyword evidence="2" id="KW-1185">Reference proteome</keyword>
<proteinExistence type="predicted"/>
<dbReference type="OrthoDB" id="5654104at2"/>
<evidence type="ECO:0000313" key="2">
    <source>
        <dbReference type="Proteomes" id="UP000054908"/>
    </source>
</evidence>
<dbReference type="AlphaFoldDB" id="A0A0W0W3V2"/>
<dbReference type="PATRIC" id="fig|466.6.peg.1373"/>
<dbReference type="RefSeq" id="WP_058452075.1">
    <property type="nucleotide sequence ID" value="NZ_CAAAIB010000009.1"/>
</dbReference>
<gene>
    <name evidence="1" type="ORF">Lmac_1296</name>
</gene>
<reference evidence="1 2" key="1">
    <citation type="submission" date="2015-11" db="EMBL/GenBank/DDBJ databases">
        <title>Genomic analysis of 38 Legionella species identifies large and diverse effector repertoires.</title>
        <authorList>
            <person name="Burstein D."/>
            <person name="Amaro F."/>
            <person name="Zusman T."/>
            <person name="Lifshitz Z."/>
            <person name="Cohen O."/>
            <person name="Gilbert J.A."/>
            <person name="Pupko T."/>
            <person name="Shuman H.A."/>
            <person name="Segal G."/>
        </authorList>
    </citation>
    <scope>NUCLEOTIDE SEQUENCE [LARGE SCALE GENOMIC DNA]</scope>
    <source>
        <strain evidence="1 2">PX-1-G2-E2</strain>
    </source>
</reference>
<comment type="caution">
    <text evidence="1">The sequence shown here is derived from an EMBL/GenBank/DDBJ whole genome shotgun (WGS) entry which is preliminary data.</text>
</comment>